<reference evidence="1" key="2">
    <citation type="submission" date="2023-06" db="EMBL/GenBank/DDBJ databases">
        <authorList>
            <person name="Lucena T."/>
            <person name="Sun Q."/>
        </authorList>
    </citation>
    <scope>NUCLEOTIDE SEQUENCE</scope>
    <source>
        <strain evidence="1">CECT 8869</strain>
    </source>
</reference>
<dbReference type="Proteomes" id="UP001168579">
    <property type="component" value="Unassembled WGS sequence"/>
</dbReference>
<proteinExistence type="predicted"/>
<protein>
    <recommendedName>
        <fullName evidence="3">Restriction endonuclease type IV Mrr domain-containing protein</fullName>
    </recommendedName>
</protein>
<evidence type="ECO:0000313" key="1">
    <source>
        <dbReference type="EMBL" id="MDO1512366.1"/>
    </source>
</evidence>
<name>A0ABT8RN85_9FLAO</name>
<gene>
    <name evidence="1" type="ORF">Q2T41_06825</name>
</gene>
<organism evidence="1 2">
    <name type="scientific">Maribacter confluentis</name>
    <dbReference type="NCBI Taxonomy" id="1656093"/>
    <lineage>
        <taxon>Bacteria</taxon>
        <taxon>Pseudomonadati</taxon>
        <taxon>Bacteroidota</taxon>
        <taxon>Flavobacteriia</taxon>
        <taxon>Flavobacteriales</taxon>
        <taxon>Flavobacteriaceae</taxon>
        <taxon>Maribacter</taxon>
    </lineage>
</organism>
<dbReference type="RefSeq" id="WP_304435459.1">
    <property type="nucleotide sequence ID" value="NZ_JAUKUC010000001.1"/>
</dbReference>
<reference evidence="1" key="1">
    <citation type="journal article" date="2014" name="Int. J. Syst. Evol. Microbiol.">
        <title>Complete genome of a new Firmicutes species belonging to the dominant human colonic microbiota ('Ruminococcus bicirculans') reveals two chromosomes and a selective capacity to utilize plant glucans.</title>
        <authorList>
            <consortium name="NISC Comparative Sequencing Program"/>
            <person name="Wegmann U."/>
            <person name="Louis P."/>
            <person name="Goesmann A."/>
            <person name="Henrissat B."/>
            <person name="Duncan S.H."/>
            <person name="Flint H.J."/>
        </authorList>
    </citation>
    <scope>NUCLEOTIDE SEQUENCE</scope>
    <source>
        <strain evidence="1">CECT 8869</strain>
    </source>
</reference>
<evidence type="ECO:0000313" key="2">
    <source>
        <dbReference type="Proteomes" id="UP001168579"/>
    </source>
</evidence>
<evidence type="ECO:0008006" key="3">
    <source>
        <dbReference type="Google" id="ProtNLM"/>
    </source>
</evidence>
<keyword evidence="2" id="KW-1185">Reference proteome</keyword>
<accession>A0ABT8RN85</accession>
<comment type="caution">
    <text evidence="1">The sequence shown here is derived from an EMBL/GenBank/DDBJ whole genome shotgun (WGS) entry which is preliminary data.</text>
</comment>
<sequence length="550" mass="64481">MSGKNSIRGYLFQSLIAVLNSLNKDWETICVEPNTEKDKIDIIWTSSENIKSVCQVKSSINNFSTNGILRWIDGLRSDNINAEHYVVHLVGNSTATTKKFFNGIASKDESDFPEEFKELFLIKDKIRVHLDPDNIETLEYALTSKLDEFLFTKDILTDYPTKKLIANGMVNQIIRISTRGKSITKKQFEDNLLEWLRFNYDDLITSDKANFELSFYLSNRVKFQNHINKISIEEIVPTNLYQQKKIVFKKLFDEISKFNFEVKTFEKPVDYTDMNSVLNISFTNPFNYKDKPVIINSYEIKLITNAINKILNQKPEKEFFNFGNLTESRKMKNISFGNDEVSLKGNEVEKEKKKLYDEFYRSALKLMDLHKLWNKLSKFSMLPIVITNKGSAHRENIKIQLMFPKEVKIYKSKNFPIPETLQILRDLNSENSYLINNLKHNQDSLVNEYYQGYPMHEPINFSPLGHQHKDFEITKMRSVLNYHFDFKYYYDNPKFTILECEIDELNTNQSISFPSYIFVCSKSNFNIEYKITCKNEPETIKGQLSYKASS</sequence>
<dbReference type="EMBL" id="JAUKUC010000001">
    <property type="protein sequence ID" value="MDO1512366.1"/>
    <property type="molecule type" value="Genomic_DNA"/>
</dbReference>